<accession>A0A1V2L3J2</accession>
<dbReference type="Pfam" id="PF00723">
    <property type="entry name" value="Glyco_hydro_15"/>
    <property type="match status" value="1"/>
</dbReference>
<dbReference type="EMBL" id="MPUK01000007">
    <property type="protein sequence ID" value="ONH66488.1"/>
    <property type="molecule type" value="Genomic_DNA"/>
</dbReference>
<reference evidence="12" key="1">
    <citation type="journal article" date="2017" name="Genome Announc.">
        <title>Genome sequences of Cyberlindnera fabianii 65, Pichia kudriavzevii 129, and Saccharomyces cerevisiae 131 isolated from fermented masau fruits in Zimbabwe.</title>
        <authorList>
            <person name="van Rijswijck I.M.H."/>
            <person name="Derks M.F.L."/>
            <person name="Abee T."/>
            <person name="de Ridder D."/>
            <person name="Smid E.J."/>
        </authorList>
    </citation>
    <scope>NUCLEOTIDE SEQUENCE [LARGE SCALE GENOMIC DNA]</scope>
    <source>
        <strain evidence="12">65</strain>
    </source>
</reference>
<evidence type="ECO:0000256" key="9">
    <source>
        <dbReference type="ARBA" id="ARBA00033473"/>
    </source>
</evidence>
<organism evidence="11 12">
    <name type="scientific">Cyberlindnera fabianii</name>
    <name type="common">Yeast</name>
    <name type="synonym">Hansenula fabianii</name>
    <dbReference type="NCBI Taxonomy" id="36022"/>
    <lineage>
        <taxon>Eukaryota</taxon>
        <taxon>Fungi</taxon>
        <taxon>Dikarya</taxon>
        <taxon>Ascomycota</taxon>
        <taxon>Saccharomycotina</taxon>
        <taxon>Saccharomycetes</taxon>
        <taxon>Phaffomycetales</taxon>
        <taxon>Phaffomycetaceae</taxon>
        <taxon>Cyberlindnera</taxon>
    </lineage>
</organism>
<evidence type="ECO:0000259" key="10">
    <source>
        <dbReference type="Pfam" id="PF00723"/>
    </source>
</evidence>
<gene>
    <name evidence="11" type="ORF">BON22_3780</name>
</gene>
<dbReference type="GO" id="GO:0000272">
    <property type="term" value="P:polysaccharide catabolic process"/>
    <property type="evidence" value="ECO:0007669"/>
    <property type="project" value="UniProtKB-KW"/>
</dbReference>
<evidence type="ECO:0000256" key="1">
    <source>
        <dbReference type="ARBA" id="ARBA00001863"/>
    </source>
</evidence>
<evidence type="ECO:0000256" key="3">
    <source>
        <dbReference type="ARBA" id="ARBA00012593"/>
    </source>
</evidence>
<keyword evidence="5" id="KW-0119">Carbohydrate metabolism</keyword>
<dbReference type="InterPro" id="IPR011613">
    <property type="entry name" value="GH15-like"/>
</dbReference>
<dbReference type="InterPro" id="IPR012341">
    <property type="entry name" value="6hp_glycosidase-like_sf"/>
</dbReference>
<dbReference type="SUPFAM" id="SSF48208">
    <property type="entry name" value="Six-hairpin glycosidases"/>
    <property type="match status" value="1"/>
</dbReference>
<dbReference type="Gene3D" id="1.50.10.10">
    <property type="match status" value="1"/>
</dbReference>
<dbReference type="PANTHER" id="PTHR31616:SF9">
    <property type="entry name" value="GLUCOAMYLASE, INTRACELLULAR SPORULATION-SPECIFIC"/>
    <property type="match status" value="1"/>
</dbReference>
<evidence type="ECO:0000256" key="8">
    <source>
        <dbReference type="ARBA" id="ARBA00033442"/>
    </source>
</evidence>
<dbReference type="STRING" id="36022.A0A1V2L3J2"/>
<protein>
    <recommendedName>
        <fullName evidence="3">glucan 1,4-alpha-glucosidase</fullName>
        <ecNumber evidence="3">3.2.1.3</ecNumber>
    </recommendedName>
    <alternativeName>
        <fullName evidence="9">1,4-alpha-D-glucan glucohydrolase</fullName>
    </alternativeName>
    <alternativeName>
        <fullName evidence="8">Glucan 1,4-alpha-glucosidase</fullName>
    </alternativeName>
</protein>
<dbReference type="VEuPathDB" id="FungiDB:BON22_3780"/>
<dbReference type="OMA" id="SHFWNQS"/>
<dbReference type="GO" id="GO:0000324">
    <property type="term" value="C:fungal-type vacuole"/>
    <property type="evidence" value="ECO:0007669"/>
    <property type="project" value="TreeGrafter"/>
</dbReference>
<dbReference type="InterPro" id="IPR000165">
    <property type="entry name" value="Glucoamylase"/>
</dbReference>
<dbReference type="InterPro" id="IPR008928">
    <property type="entry name" value="6-hairpin_glycosidase_sf"/>
</dbReference>
<evidence type="ECO:0000256" key="7">
    <source>
        <dbReference type="ARBA" id="ARBA00023326"/>
    </source>
</evidence>
<comment type="similarity">
    <text evidence="2">Belongs to the glycosyl hydrolase 15 family.</text>
</comment>
<comment type="catalytic activity">
    <reaction evidence="1">
        <text>Hydrolysis of terminal (1-&gt;4)-linked alpha-D-glucose residues successively from non-reducing ends of the chains with release of beta-D-glucose.</text>
        <dbReference type="EC" id="3.2.1.3"/>
    </reaction>
</comment>
<name>A0A1V2L3J2_CYBFA</name>
<proteinExistence type="inferred from homology"/>
<dbReference type="Proteomes" id="UP000189513">
    <property type="component" value="Unassembled WGS sequence"/>
</dbReference>
<keyword evidence="6" id="KW-0326">Glycosidase</keyword>
<keyword evidence="12" id="KW-1185">Reference proteome</keyword>
<evidence type="ECO:0000256" key="5">
    <source>
        <dbReference type="ARBA" id="ARBA00023277"/>
    </source>
</evidence>
<evidence type="ECO:0000256" key="6">
    <source>
        <dbReference type="ARBA" id="ARBA00023295"/>
    </source>
</evidence>
<feature type="domain" description="GH15-like" evidence="10">
    <location>
        <begin position="129"/>
        <end position="559"/>
    </location>
</feature>
<evidence type="ECO:0000256" key="2">
    <source>
        <dbReference type="ARBA" id="ARBA00006188"/>
    </source>
</evidence>
<keyword evidence="4" id="KW-0378">Hydrolase</keyword>
<dbReference type="PRINTS" id="PR00736">
    <property type="entry name" value="GLHYDRLASE15"/>
</dbReference>
<comment type="caution">
    <text evidence="11">The sequence shown here is derived from an EMBL/GenBank/DDBJ whole genome shotgun (WGS) entry which is preliminary data.</text>
</comment>
<keyword evidence="7" id="KW-0624">Polysaccharide degradation</keyword>
<evidence type="ECO:0000313" key="12">
    <source>
        <dbReference type="Proteomes" id="UP000189513"/>
    </source>
</evidence>
<evidence type="ECO:0000313" key="11">
    <source>
        <dbReference type="EMBL" id="ONH66488.1"/>
    </source>
</evidence>
<evidence type="ECO:0000256" key="4">
    <source>
        <dbReference type="ARBA" id="ARBA00022801"/>
    </source>
</evidence>
<dbReference type="EC" id="3.2.1.3" evidence="3"/>
<sequence length="572" mass="65133">MFRTLALFCAFIVANSIVLPLIWHAFIYEHSQSLSPNIDDTKKYIDINDLKSLLLLLNPSRQTSELEGTQTHYTLTIDNFHTQSRFKLLPVSPYREVSRDTFDKWLSEQVEISFNKILSNIGDDNWSSDLVNYDNVALGAVIASPSKADPDYFYQWTRDGAITINTVINYLVNNQFKNTSIVTTVENYIDNSENLQKTSNPSGDYNDGTLLNFGEPKFNVDGTPFTGNWGRPQNDGPPLRVISIDNFLKNLKKFSVSSNESYIYHNIIKPDLEFICRYWKANNFDLWEEVNSQHFFTSLVQLKALKIGIKLHKQLDSNDELFGERLETTFEELSKFILVESGYIDNSLTHIVETPSILGSRSGLDTAIIIGVLLTHNDDEDKIPFDVTDGLVLNTLSALIKSMKLLYPINHSRVNLNLGVGLGRYPEDIYNGNGVSEGNPWFLCTLAGAEMMYKLISDLYLSQQDLLIDSSNQLFYFNHVIEKPTMFSKESSSSSLRIPYNTLAFNQTMASLFQFGDSFLDIVREHVADDGSMSEQFDKYTGYMRGATDLTWSYGSLWSANRWRQRALDYVA</sequence>
<dbReference type="PANTHER" id="PTHR31616">
    <property type="entry name" value="TREHALASE"/>
    <property type="match status" value="1"/>
</dbReference>
<dbReference type="GO" id="GO:0004339">
    <property type="term" value="F:glucan 1,4-alpha-glucosidase activity"/>
    <property type="evidence" value="ECO:0007669"/>
    <property type="project" value="UniProtKB-EC"/>
</dbReference>
<dbReference type="AlphaFoldDB" id="A0A1V2L3J2"/>